<dbReference type="GO" id="GO:0008808">
    <property type="term" value="F:cardiolipin synthase activity"/>
    <property type="evidence" value="ECO:0007669"/>
    <property type="project" value="UniProtKB-UniRule"/>
</dbReference>
<evidence type="ECO:0000256" key="4">
    <source>
        <dbReference type="ARBA" id="ARBA00022679"/>
    </source>
</evidence>
<dbReference type="STRING" id="1702214.AL399_02295"/>
<dbReference type="InterPro" id="IPR030874">
    <property type="entry name" value="Cardiolipin_synth_Firmi"/>
</dbReference>
<dbReference type="InterPro" id="IPR027379">
    <property type="entry name" value="CLS_N"/>
</dbReference>
<feature type="domain" description="PLD phosphodiesterase" evidence="14">
    <location>
        <begin position="396"/>
        <end position="423"/>
    </location>
</feature>
<dbReference type="PANTHER" id="PTHR21248:SF22">
    <property type="entry name" value="PHOSPHOLIPASE D"/>
    <property type="match status" value="1"/>
</dbReference>
<dbReference type="GO" id="GO:0005886">
    <property type="term" value="C:plasma membrane"/>
    <property type="evidence" value="ECO:0007669"/>
    <property type="project" value="UniProtKB-SubCell"/>
</dbReference>
<dbReference type="InterPro" id="IPR022924">
    <property type="entry name" value="Cardiolipin_synthase"/>
</dbReference>
<keyword evidence="2 12" id="KW-1003">Cell membrane</keyword>
<keyword evidence="7 12" id="KW-1133">Transmembrane helix</keyword>
<comment type="caution">
    <text evidence="16">The sequence shown here is derived from an EMBL/GenBank/DDBJ whole genome shotgun (WGS) entry which is preliminary data.</text>
</comment>
<feature type="active site" evidence="12">
    <location>
        <position position="226"/>
    </location>
</feature>
<dbReference type="PATRIC" id="fig|1702214.3.peg.323"/>
<dbReference type="InterPro" id="IPR025202">
    <property type="entry name" value="PLD-like_dom"/>
</dbReference>
<evidence type="ECO:0000256" key="7">
    <source>
        <dbReference type="ARBA" id="ARBA00022989"/>
    </source>
</evidence>
<evidence type="ECO:0000256" key="5">
    <source>
        <dbReference type="ARBA" id="ARBA00022692"/>
    </source>
</evidence>
<keyword evidence="10 12" id="KW-0594">Phospholipid biosynthesis</keyword>
<dbReference type="EMBL" id="LIIK01000007">
    <property type="protein sequence ID" value="KQM09358.1"/>
    <property type="molecule type" value="Genomic_DNA"/>
</dbReference>
<dbReference type="SUPFAM" id="SSF56024">
    <property type="entry name" value="Phospholipase D/nuclease"/>
    <property type="match status" value="2"/>
</dbReference>
<keyword evidence="5 12" id="KW-0812">Transmembrane</keyword>
<evidence type="ECO:0000256" key="12">
    <source>
        <dbReference type="HAMAP-Rule" id="MF_01916"/>
    </source>
</evidence>
<dbReference type="EMBL" id="LIIK01000007">
    <property type="protein sequence ID" value="KQM09349.1"/>
    <property type="molecule type" value="Genomic_DNA"/>
</dbReference>
<evidence type="ECO:0000313" key="17">
    <source>
        <dbReference type="Proteomes" id="UP000054172"/>
    </source>
</evidence>
<dbReference type="SMART" id="SM00155">
    <property type="entry name" value="PLDc"/>
    <property type="match status" value="2"/>
</dbReference>
<dbReference type="InterPro" id="IPR001736">
    <property type="entry name" value="PLipase_D/transphosphatidylase"/>
</dbReference>
<dbReference type="Proteomes" id="UP000054172">
    <property type="component" value="Unassembled WGS sequence"/>
</dbReference>
<dbReference type="CDD" id="cd09112">
    <property type="entry name" value="PLDc_CLS_2"/>
    <property type="match status" value="1"/>
</dbReference>
<feature type="active site" evidence="12">
    <location>
        <position position="231"/>
    </location>
</feature>
<feature type="active site" evidence="12">
    <location>
        <position position="224"/>
    </location>
</feature>
<feature type="transmembrane region" description="Helical" evidence="12">
    <location>
        <begin position="6"/>
        <end position="27"/>
    </location>
</feature>
<dbReference type="AlphaFoldDB" id="A0A0Q4AZ37"/>
<feature type="transmembrane region" description="Helical" evidence="12">
    <location>
        <begin position="39"/>
        <end position="58"/>
    </location>
</feature>
<comment type="subcellular location">
    <subcellularLocation>
        <location evidence="1 12">Cell membrane</location>
        <topology evidence="1 12">Multi-pass membrane protein</topology>
    </subcellularLocation>
</comment>
<dbReference type="Pfam" id="PF13091">
    <property type="entry name" value="PLDc_2"/>
    <property type="match status" value="2"/>
</dbReference>
<evidence type="ECO:0000256" key="10">
    <source>
        <dbReference type="ARBA" id="ARBA00023209"/>
    </source>
</evidence>
<keyword evidence="4 12" id="KW-0808">Transferase</keyword>
<evidence type="ECO:0000259" key="14">
    <source>
        <dbReference type="PROSITE" id="PS50035"/>
    </source>
</evidence>
<comment type="catalytic activity">
    <reaction evidence="12">
        <text>2 a 1,2-diacyl-sn-glycero-3-phospho-(1'-sn-glycerol) = a cardiolipin + glycerol</text>
        <dbReference type="Rhea" id="RHEA:31451"/>
        <dbReference type="ChEBI" id="CHEBI:17754"/>
        <dbReference type="ChEBI" id="CHEBI:62237"/>
        <dbReference type="ChEBI" id="CHEBI:64716"/>
    </reaction>
</comment>
<dbReference type="CDD" id="cd09110">
    <property type="entry name" value="PLDc_CLS_1"/>
    <property type="match status" value="1"/>
</dbReference>
<evidence type="ECO:0000256" key="1">
    <source>
        <dbReference type="ARBA" id="ARBA00004651"/>
    </source>
</evidence>
<dbReference type="Gene3D" id="3.30.870.10">
    <property type="entry name" value="Endonuclease Chain A"/>
    <property type="match status" value="2"/>
</dbReference>
<accession>A0A0Q4AZ37</accession>
<organism evidence="16 17">
    <name type="scientific">Candidatus [Bacteroides] periocalifornicus</name>
    <dbReference type="NCBI Taxonomy" id="1702214"/>
    <lineage>
        <taxon>Bacteria</taxon>
        <taxon>Pseudomonadati</taxon>
        <taxon>Bacteroidota</taxon>
    </lineage>
</organism>
<evidence type="ECO:0000313" key="15">
    <source>
        <dbReference type="EMBL" id="KQM09349.1"/>
    </source>
</evidence>
<dbReference type="NCBIfam" id="TIGR04265">
    <property type="entry name" value="bac_cardiolipin"/>
    <property type="match status" value="1"/>
</dbReference>
<comment type="function">
    <text evidence="12">Catalyzes the reversible phosphatidyl group transfer from one phosphatidylglycerol molecule to another to form cardiolipin (CL) (diphosphatidylglycerol) and glycerol.</text>
</comment>
<gene>
    <name evidence="15" type="ORF">AL399_02295</name>
    <name evidence="16" type="ORF">AL399_02370</name>
</gene>
<keyword evidence="6" id="KW-0677">Repeat</keyword>
<feature type="active site" evidence="12">
    <location>
        <position position="403"/>
    </location>
</feature>
<keyword evidence="9 12" id="KW-0472">Membrane</keyword>
<keyword evidence="3 12" id="KW-0444">Lipid biosynthesis</keyword>
<comment type="similarity">
    <text evidence="12">Belongs to the phospholipase D family. Cardiolipin synthase subfamily.</text>
</comment>
<reference evidence="16 17" key="1">
    <citation type="submission" date="2015-08" db="EMBL/GenBank/DDBJ databases">
        <title>Candidatus Bacteriodes Periocalifornicus.</title>
        <authorList>
            <person name="McLean J.S."/>
            <person name="Kelley S."/>
        </authorList>
    </citation>
    <scope>NUCLEOTIDE SEQUENCE [LARGE SCALE GENOMIC DNA]</scope>
    <source>
        <strain evidence="16">12B</strain>
    </source>
</reference>
<dbReference type="PROSITE" id="PS50035">
    <property type="entry name" value="PLD"/>
    <property type="match status" value="2"/>
</dbReference>
<name>A0A0Q4AZ37_9BACT</name>
<evidence type="ECO:0000256" key="6">
    <source>
        <dbReference type="ARBA" id="ARBA00022737"/>
    </source>
</evidence>
<evidence type="ECO:0000256" key="3">
    <source>
        <dbReference type="ARBA" id="ARBA00022516"/>
    </source>
</evidence>
<evidence type="ECO:0000256" key="8">
    <source>
        <dbReference type="ARBA" id="ARBA00023098"/>
    </source>
</evidence>
<evidence type="ECO:0000313" key="16">
    <source>
        <dbReference type="EMBL" id="KQM09358.1"/>
    </source>
</evidence>
<evidence type="ECO:0000256" key="2">
    <source>
        <dbReference type="ARBA" id="ARBA00022475"/>
    </source>
</evidence>
<proteinExistence type="inferred from homology"/>
<evidence type="ECO:0000256" key="11">
    <source>
        <dbReference type="ARBA" id="ARBA00023264"/>
    </source>
</evidence>
<dbReference type="PANTHER" id="PTHR21248">
    <property type="entry name" value="CARDIOLIPIN SYNTHASE"/>
    <property type="match status" value="1"/>
</dbReference>
<dbReference type="GO" id="GO:0032049">
    <property type="term" value="P:cardiolipin biosynthetic process"/>
    <property type="evidence" value="ECO:0007669"/>
    <property type="project" value="UniProtKB-UniRule"/>
</dbReference>
<dbReference type="EC" id="2.7.8.-" evidence="12 13"/>
<sequence length="483" mass="55028">MAVWFAEWGWLLSALYFITIAATVLLVILDKRDPTKTTLWVVVLVLLPVLGFLLYLFFGRNLRRSRIYKRKKPIDLSGLRESIDPYMVSLPEWVESTSSSVNASIARLLLNNSRSPVLRGNRAKVYHQGREAFGALLADIESAREFIHLEYYIWSADTIGTIMAELLMAKARAGLDVRILYDAVGSWGLSKRYVRELQEAGVQIFQFQRVRFPYFADRLNYRNHRKIAVIDGTIGHMGGMNVADKYMDGDPKLGSWYDSQLRLVGPSVAAMHLIFINDWDFVTHYAHPFEFHRVEYPNTPENVAVQVAASGPETNWATIMQAYFTAIAKARHHIYICSPYFVPNESILTALRTASLSGVEVRILLPAKSDSRFVHWATRSYIQTLLDAEIQVYLFQGGFNHSKTVMIDSTCCTIGSANMDIRSFEDNFEVVALVYDSALTQEMEADFLVQLERSQRVSPIAWRERGFPDRFKDAVASLFSPLF</sequence>
<keyword evidence="17" id="KW-1185">Reference proteome</keyword>
<dbReference type="HAMAP" id="MF_01916">
    <property type="entry name" value="Cardiolipin_synth_Cls"/>
    <property type="match status" value="1"/>
</dbReference>
<evidence type="ECO:0000256" key="13">
    <source>
        <dbReference type="NCBIfam" id="TIGR04265"/>
    </source>
</evidence>
<feature type="domain" description="PLD phosphodiesterase" evidence="14">
    <location>
        <begin position="219"/>
        <end position="246"/>
    </location>
</feature>
<keyword evidence="11 12" id="KW-1208">Phospholipid metabolism</keyword>
<feature type="active site" evidence="12">
    <location>
        <position position="401"/>
    </location>
</feature>
<feature type="active site" evidence="12">
    <location>
        <position position="408"/>
    </location>
</feature>
<protein>
    <recommendedName>
        <fullName evidence="12 13">Cardiolipin synthase</fullName>
        <shortName evidence="12">CL synthase</shortName>
        <ecNumber evidence="12 13">2.7.8.-</ecNumber>
    </recommendedName>
</protein>
<evidence type="ECO:0000256" key="9">
    <source>
        <dbReference type="ARBA" id="ARBA00023136"/>
    </source>
</evidence>
<keyword evidence="8 12" id="KW-0443">Lipid metabolism</keyword>
<dbReference type="Pfam" id="PF13396">
    <property type="entry name" value="PLDc_N"/>
    <property type="match status" value="1"/>
</dbReference>